<organism evidence="9 10">
    <name type="scientific">Aplysia californica</name>
    <name type="common">California sea hare</name>
    <dbReference type="NCBI Taxonomy" id="6500"/>
    <lineage>
        <taxon>Eukaryota</taxon>
        <taxon>Metazoa</taxon>
        <taxon>Spiralia</taxon>
        <taxon>Lophotrochozoa</taxon>
        <taxon>Mollusca</taxon>
        <taxon>Gastropoda</taxon>
        <taxon>Heterobranchia</taxon>
        <taxon>Euthyneura</taxon>
        <taxon>Tectipleura</taxon>
        <taxon>Aplysiida</taxon>
        <taxon>Aplysioidea</taxon>
        <taxon>Aplysiidae</taxon>
        <taxon>Aplysia</taxon>
    </lineage>
</organism>
<keyword evidence="3 7" id="KW-0812">Transmembrane</keyword>
<feature type="transmembrane region" description="Helical" evidence="7">
    <location>
        <begin position="163"/>
        <end position="183"/>
    </location>
</feature>
<sequence length="287" mass="32390">MPQLSLLLTDEFRFCCLAHDVAQCYPEADEFSSCEDLMSNHVLRVAIWLLGLVATFGNALVIFWRSREVRGRKVHSILITNLALGDLLMGVYLLMIASVDSHYRGVYMLHDLSWRHSALCQFAGFLSTFSSELSVLTLTVITIDRLVCIIFPLRLTRLSVRDAAVAMTLVWLLVFFISALPLMDIGYFLNFYSRSGVCLALHVTPARPPGWEYSVAVFLVFNFLSFLIIAGSYIWMFVVAKETRSADDRTMHSFTDRRSPYRQGDAIRMKALKTSMAGNSSIASNDL</sequence>
<keyword evidence="6 7" id="KW-0472">Membrane</keyword>
<feature type="transmembrane region" description="Helical" evidence="7">
    <location>
        <begin position="215"/>
        <end position="239"/>
    </location>
</feature>
<dbReference type="PRINTS" id="PR00237">
    <property type="entry name" value="GPCRRHODOPSN"/>
</dbReference>
<dbReference type="RefSeq" id="XP_012945994.1">
    <property type="nucleotide sequence ID" value="XM_013090540.1"/>
</dbReference>
<dbReference type="InterPro" id="IPR017452">
    <property type="entry name" value="GPCR_Rhodpsn_7TM"/>
</dbReference>
<evidence type="ECO:0000256" key="5">
    <source>
        <dbReference type="ARBA" id="ARBA00022989"/>
    </source>
</evidence>
<dbReference type="Gene3D" id="1.20.1070.10">
    <property type="entry name" value="Rhodopsin 7-helix transmembrane proteins"/>
    <property type="match status" value="1"/>
</dbReference>
<evidence type="ECO:0000256" key="3">
    <source>
        <dbReference type="ARBA" id="ARBA00022692"/>
    </source>
</evidence>
<keyword evidence="5 7" id="KW-1133">Transmembrane helix</keyword>
<dbReference type="PROSITE" id="PS50262">
    <property type="entry name" value="G_PROTEIN_RECEP_F1_2"/>
    <property type="match status" value="1"/>
</dbReference>
<dbReference type="Pfam" id="PF00001">
    <property type="entry name" value="7tm_1"/>
    <property type="match status" value="1"/>
</dbReference>
<keyword evidence="4" id="KW-0677">Repeat</keyword>
<proteinExistence type="predicted"/>
<reference evidence="10" key="1">
    <citation type="submission" date="2025-08" db="UniProtKB">
        <authorList>
            <consortium name="RefSeq"/>
        </authorList>
    </citation>
    <scope>IDENTIFICATION</scope>
</reference>
<evidence type="ECO:0000256" key="1">
    <source>
        <dbReference type="ARBA" id="ARBA00004370"/>
    </source>
</evidence>
<dbReference type="InterPro" id="IPR000276">
    <property type="entry name" value="GPCR_Rhodpsn"/>
</dbReference>
<feature type="transmembrane region" description="Helical" evidence="7">
    <location>
        <begin position="76"/>
        <end position="99"/>
    </location>
</feature>
<keyword evidence="2" id="KW-0433">Leucine-rich repeat</keyword>
<evidence type="ECO:0000259" key="8">
    <source>
        <dbReference type="PROSITE" id="PS50262"/>
    </source>
</evidence>
<accession>A0ABM1AE80</accession>
<evidence type="ECO:0000256" key="2">
    <source>
        <dbReference type="ARBA" id="ARBA00022614"/>
    </source>
</evidence>
<dbReference type="PANTHER" id="PTHR24372">
    <property type="entry name" value="GLYCOPROTEIN HORMONE RECEPTOR"/>
    <property type="match status" value="1"/>
</dbReference>
<protein>
    <submittedName>
        <fullName evidence="10">G-protein coupled receptor GRL101</fullName>
    </submittedName>
</protein>
<gene>
    <name evidence="10" type="primary">LOC101853050</name>
</gene>
<dbReference type="InterPro" id="IPR002131">
    <property type="entry name" value="Gphrmn_rcpt_fam"/>
</dbReference>
<dbReference type="Proteomes" id="UP000694888">
    <property type="component" value="Unplaced"/>
</dbReference>
<name>A0ABM1AE80_APLCA</name>
<evidence type="ECO:0000256" key="6">
    <source>
        <dbReference type="ARBA" id="ARBA00023136"/>
    </source>
</evidence>
<evidence type="ECO:0000256" key="4">
    <source>
        <dbReference type="ARBA" id="ARBA00022737"/>
    </source>
</evidence>
<evidence type="ECO:0000313" key="9">
    <source>
        <dbReference type="Proteomes" id="UP000694888"/>
    </source>
</evidence>
<feature type="transmembrane region" description="Helical" evidence="7">
    <location>
        <begin position="45"/>
        <end position="64"/>
    </location>
</feature>
<evidence type="ECO:0000313" key="10">
    <source>
        <dbReference type="RefSeq" id="XP_012945994.1"/>
    </source>
</evidence>
<feature type="transmembrane region" description="Helical" evidence="7">
    <location>
        <begin position="133"/>
        <end position="151"/>
    </location>
</feature>
<evidence type="ECO:0000256" key="7">
    <source>
        <dbReference type="SAM" id="Phobius"/>
    </source>
</evidence>
<keyword evidence="9" id="KW-1185">Reference proteome</keyword>
<feature type="domain" description="G-protein coupled receptors family 1 profile" evidence="8">
    <location>
        <begin position="57"/>
        <end position="287"/>
    </location>
</feature>
<keyword evidence="10" id="KW-0675">Receptor</keyword>
<dbReference type="PRINTS" id="PR00373">
    <property type="entry name" value="GLYCHORMONER"/>
</dbReference>
<dbReference type="PANTHER" id="PTHR24372:SF77">
    <property type="entry name" value="G-PROTEIN COUPLED RECEPTORS FAMILY 1 PROFILE DOMAIN-CONTAINING PROTEIN"/>
    <property type="match status" value="1"/>
</dbReference>
<dbReference type="GeneID" id="101853050"/>
<dbReference type="SUPFAM" id="SSF81321">
    <property type="entry name" value="Family A G protein-coupled receptor-like"/>
    <property type="match status" value="1"/>
</dbReference>
<comment type="subcellular location">
    <subcellularLocation>
        <location evidence="1">Membrane</location>
    </subcellularLocation>
</comment>